<dbReference type="PANTHER" id="PTHR20883:SF51">
    <property type="entry name" value="PHYTANOYL-COA HYDROXYLASE"/>
    <property type="match status" value="1"/>
</dbReference>
<dbReference type="SUPFAM" id="SSF51197">
    <property type="entry name" value="Clavaminate synthase-like"/>
    <property type="match status" value="1"/>
</dbReference>
<comment type="cofactor">
    <cofactor evidence="1">
        <name>Fe cation</name>
        <dbReference type="ChEBI" id="CHEBI:24875"/>
    </cofactor>
</comment>
<name>A0A1S3IAG8_LINAN</name>
<dbReference type="InParanoid" id="A0A1S3IAG8"/>
<dbReference type="GeneID" id="106162502"/>
<dbReference type="OrthoDB" id="445007at2759"/>
<dbReference type="InterPro" id="IPR008775">
    <property type="entry name" value="Phytyl_CoA_dOase-like"/>
</dbReference>
<dbReference type="Gene3D" id="2.60.120.620">
    <property type="entry name" value="q2cbj1_9rhob like domain"/>
    <property type="match status" value="1"/>
</dbReference>
<sequence length="293" mass="33312">MADTPEGHKYEEGTSSWVTESIKKEFDDNGFIIVRNLLSSEELKRVKDALETDGRILQYRLGRDDGKGRRVNMTLWNHPGEDITGMVARSEKVVNAMETFLDGEVYHYHTKLIQKDAHTGGSFVWHQDYGYWYHNGCLFPDMATVFIAIDRADRNNGCLQILPGSHRLGRIDHVPIGNQTGADLERVKQASKVLPLTYVELNPGDAAFFHCNLLHTSDQNNSDRRRWGLVCCYNSARNNPVIAHHHPQYTPLKKVPNKAILECPLMADKSEETKWFYKETDSSPQGLAVKASR</sequence>
<dbReference type="AlphaFoldDB" id="A0A1S3IAG8"/>
<dbReference type="KEGG" id="lak:106162502"/>
<dbReference type="Pfam" id="PF05721">
    <property type="entry name" value="PhyH"/>
    <property type="match status" value="1"/>
</dbReference>
<reference evidence="3" key="1">
    <citation type="submission" date="2025-08" db="UniProtKB">
        <authorList>
            <consortium name="RefSeq"/>
        </authorList>
    </citation>
    <scope>IDENTIFICATION</scope>
    <source>
        <tissue evidence="3">Gonads</tissue>
    </source>
</reference>
<protein>
    <submittedName>
        <fullName evidence="3">Uncharacterized protein LOC106162502</fullName>
    </submittedName>
</protein>
<accession>A0A1S3IAG8</accession>
<evidence type="ECO:0000313" key="2">
    <source>
        <dbReference type="Proteomes" id="UP000085678"/>
    </source>
</evidence>
<evidence type="ECO:0000313" key="3">
    <source>
        <dbReference type="RefSeq" id="XP_013395260.1"/>
    </source>
</evidence>
<dbReference type="Proteomes" id="UP000085678">
    <property type="component" value="Unplaced"/>
</dbReference>
<keyword evidence="2" id="KW-1185">Reference proteome</keyword>
<dbReference type="RefSeq" id="XP_013395260.1">
    <property type="nucleotide sequence ID" value="XM_013539806.1"/>
</dbReference>
<organism evidence="2 3">
    <name type="scientific">Lingula anatina</name>
    <name type="common">Brachiopod</name>
    <name type="synonym">Lingula unguis</name>
    <dbReference type="NCBI Taxonomy" id="7574"/>
    <lineage>
        <taxon>Eukaryota</taxon>
        <taxon>Metazoa</taxon>
        <taxon>Spiralia</taxon>
        <taxon>Lophotrochozoa</taxon>
        <taxon>Brachiopoda</taxon>
        <taxon>Linguliformea</taxon>
        <taxon>Lingulata</taxon>
        <taxon>Lingulida</taxon>
        <taxon>Linguloidea</taxon>
        <taxon>Lingulidae</taxon>
        <taxon>Lingula</taxon>
    </lineage>
</organism>
<proteinExistence type="predicted"/>
<evidence type="ECO:0000256" key="1">
    <source>
        <dbReference type="ARBA" id="ARBA00001962"/>
    </source>
</evidence>
<gene>
    <name evidence="3" type="primary">LOC106162502</name>
</gene>
<dbReference type="PANTHER" id="PTHR20883">
    <property type="entry name" value="PHYTANOYL-COA DIOXYGENASE DOMAIN CONTAINING 1"/>
    <property type="match status" value="1"/>
</dbReference>